<gene>
    <name evidence="2" type="ORF">P691DRAFT_764374</name>
</gene>
<protein>
    <submittedName>
        <fullName evidence="2">Uncharacterized protein</fullName>
    </submittedName>
</protein>
<keyword evidence="1" id="KW-0472">Membrane</keyword>
<dbReference type="Proteomes" id="UP000807342">
    <property type="component" value="Unassembled WGS sequence"/>
</dbReference>
<keyword evidence="1" id="KW-0812">Transmembrane</keyword>
<proteinExistence type="predicted"/>
<evidence type="ECO:0000256" key="1">
    <source>
        <dbReference type="SAM" id="Phobius"/>
    </source>
</evidence>
<comment type="caution">
    <text evidence="2">The sequence shown here is derived from an EMBL/GenBank/DDBJ whole genome shotgun (WGS) entry which is preliminary data.</text>
</comment>
<keyword evidence="3" id="KW-1185">Reference proteome</keyword>
<accession>A0A9P6BXQ1</accession>
<dbReference type="AlphaFoldDB" id="A0A9P6BXQ1"/>
<keyword evidence="1" id="KW-1133">Transmembrane helix</keyword>
<dbReference type="EMBL" id="MU151488">
    <property type="protein sequence ID" value="KAF9443332.1"/>
    <property type="molecule type" value="Genomic_DNA"/>
</dbReference>
<organism evidence="2 3">
    <name type="scientific">Macrolepiota fuliginosa MF-IS2</name>
    <dbReference type="NCBI Taxonomy" id="1400762"/>
    <lineage>
        <taxon>Eukaryota</taxon>
        <taxon>Fungi</taxon>
        <taxon>Dikarya</taxon>
        <taxon>Basidiomycota</taxon>
        <taxon>Agaricomycotina</taxon>
        <taxon>Agaricomycetes</taxon>
        <taxon>Agaricomycetidae</taxon>
        <taxon>Agaricales</taxon>
        <taxon>Agaricineae</taxon>
        <taxon>Agaricaceae</taxon>
        <taxon>Macrolepiota</taxon>
    </lineage>
</organism>
<evidence type="ECO:0000313" key="3">
    <source>
        <dbReference type="Proteomes" id="UP000807342"/>
    </source>
</evidence>
<sequence>MTRIISGISVAQGATIINAAITFLQFTITLSLVVILVRFMPRTNTAASWTSISRTLQSSLWPTILTTGSNKGPGVVASAASRLTVLTSILAAVAGVILPLGLSQGPLVPVDPRNLDAQYVRDNSALASATTPDRGGFAYGRICSLLEELLACPGNNNPNDTAFSPTLVETFNSTPHGPFSMQYRRFSRDIPNGGPSIPVIGGAESFVLRNDTFAVDGLIIDMSSNHPGVGIWNQSLPNVTNGATWSQDVLWLEPVTECVNTNLTLDYTLKDNPSILIPNFTLTDRGGFVNLVKVLPPFHHNGQDIDLAGQAYFGAAWSNAYSLKYLNGTRESSFIGATYPLTPEMLLLNPGKVDFLRLEYLNATAELDVLCQGYAGGDTANVTNIHVSCGIFLGPPLRADDGDPRRFDLGSRWTQDLYSCASATRASIQTVTFSTNTSSGLQAMNITRNLSGPDVLWAMERTNMIISEVDLLWGRVGDQYEGDPSLWTVRAAGLYLPAGGASWWHVFPTGVPPAAHAATWSLIYQISSLSQRFIPADYTGSTDFAILSKLQSLVSQDPNTGNAQIRNLVWTDIMANYIISVPMNQTLWGAEYVRSIEYDFRFAIPGFILILIWLPSFLGAIMVLITHSLTFDHMKDVLDHVSVGRVVVGASALRVRRVNNRFMGASPLDSKFPSSPTTFVVDLGDNWGVPSLRQNEGNLADMVGDTLVTLELSRSGGVSHPRERDKLMEYL</sequence>
<feature type="transmembrane region" description="Helical" evidence="1">
    <location>
        <begin position="16"/>
        <end position="37"/>
    </location>
</feature>
<dbReference type="OrthoDB" id="2369382at2759"/>
<feature type="transmembrane region" description="Helical" evidence="1">
    <location>
        <begin position="83"/>
        <end position="102"/>
    </location>
</feature>
<feature type="transmembrane region" description="Helical" evidence="1">
    <location>
        <begin position="602"/>
        <end position="625"/>
    </location>
</feature>
<reference evidence="2" key="1">
    <citation type="submission" date="2020-11" db="EMBL/GenBank/DDBJ databases">
        <authorList>
            <consortium name="DOE Joint Genome Institute"/>
            <person name="Ahrendt S."/>
            <person name="Riley R."/>
            <person name="Andreopoulos W."/>
            <person name="Labutti K."/>
            <person name="Pangilinan J."/>
            <person name="Ruiz-Duenas F.J."/>
            <person name="Barrasa J.M."/>
            <person name="Sanchez-Garcia M."/>
            <person name="Camarero S."/>
            <person name="Miyauchi S."/>
            <person name="Serrano A."/>
            <person name="Linde D."/>
            <person name="Babiker R."/>
            <person name="Drula E."/>
            <person name="Ayuso-Fernandez I."/>
            <person name="Pacheco R."/>
            <person name="Padilla G."/>
            <person name="Ferreira P."/>
            <person name="Barriuso J."/>
            <person name="Kellner H."/>
            <person name="Castanera R."/>
            <person name="Alfaro M."/>
            <person name="Ramirez L."/>
            <person name="Pisabarro A.G."/>
            <person name="Kuo A."/>
            <person name="Tritt A."/>
            <person name="Lipzen A."/>
            <person name="He G."/>
            <person name="Yan M."/>
            <person name="Ng V."/>
            <person name="Cullen D."/>
            <person name="Martin F."/>
            <person name="Rosso M.-N."/>
            <person name="Henrissat B."/>
            <person name="Hibbett D."/>
            <person name="Martinez A.T."/>
            <person name="Grigoriev I.V."/>
        </authorList>
    </citation>
    <scope>NUCLEOTIDE SEQUENCE</scope>
    <source>
        <strain evidence="2">MF-IS2</strain>
    </source>
</reference>
<evidence type="ECO:0000313" key="2">
    <source>
        <dbReference type="EMBL" id="KAF9443332.1"/>
    </source>
</evidence>
<name>A0A9P6BXQ1_9AGAR</name>